<dbReference type="FunFam" id="3.40.50.300:FF:000134">
    <property type="entry name" value="Iron-enterobactin ABC transporter ATP-binding protein"/>
    <property type="match status" value="1"/>
</dbReference>
<dbReference type="Proteomes" id="UP001305498">
    <property type="component" value="Chromosome"/>
</dbReference>
<evidence type="ECO:0000256" key="3">
    <source>
        <dbReference type="ARBA" id="ARBA00022475"/>
    </source>
</evidence>
<protein>
    <submittedName>
        <fullName evidence="12">ABC transporter ATP-binding protein</fullName>
    </submittedName>
</protein>
<gene>
    <name evidence="12" type="ORF">N8K70_13820</name>
</gene>
<keyword evidence="3" id="KW-1003">Cell membrane</keyword>
<dbReference type="EMBL" id="CP118157">
    <property type="protein sequence ID" value="WOF24765.1"/>
    <property type="molecule type" value="Genomic_DNA"/>
</dbReference>
<keyword evidence="5" id="KW-0547">Nucleotide-binding</keyword>
<evidence type="ECO:0000259" key="11">
    <source>
        <dbReference type="PROSITE" id="PS50893"/>
    </source>
</evidence>
<evidence type="ECO:0000256" key="9">
    <source>
        <dbReference type="ARBA" id="ARBA00023136"/>
    </source>
</evidence>
<dbReference type="RefSeq" id="WP_317141226.1">
    <property type="nucleotide sequence ID" value="NZ_CP118157.1"/>
</dbReference>
<dbReference type="GO" id="GO:0005524">
    <property type="term" value="F:ATP binding"/>
    <property type="evidence" value="ECO:0007669"/>
    <property type="project" value="UniProtKB-KW"/>
</dbReference>
<dbReference type="Gene3D" id="3.40.50.300">
    <property type="entry name" value="P-loop containing nucleotide triphosphate hydrolases"/>
    <property type="match status" value="1"/>
</dbReference>
<evidence type="ECO:0000256" key="1">
    <source>
        <dbReference type="ARBA" id="ARBA00004202"/>
    </source>
</evidence>
<evidence type="ECO:0000256" key="2">
    <source>
        <dbReference type="ARBA" id="ARBA00022448"/>
    </source>
</evidence>
<organism evidence="12 13">
    <name type="scientific">Microbacterium betulae</name>
    <dbReference type="NCBI Taxonomy" id="2981139"/>
    <lineage>
        <taxon>Bacteria</taxon>
        <taxon>Bacillati</taxon>
        <taxon>Actinomycetota</taxon>
        <taxon>Actinomycetes</taxon>
        <taxon>Micrococcales</taxon>
        <taxon>Microbacteriaceae</taxon>
        <taxon>Microbacterium</taxon>
    </lineage>
</organism>
<dbReference type="GO" id="GO:0006826">
    <property type="term" value="P:iron ion transport"/>
    <property type="evidence" value="ECO:0007669"/>
    <property type="project" value="UniProtKB-KW"/>
</dbReference>
<evidence type="ECO:0000313" key="12">
    <source>
        <dbReference type="EMBL" id="WOF24765.1"/>
    </source>
</evidence>
<evidence type="ECO:0000256" key="6">
    <source>
        <dbReference type="ARBA" id="ARBA00022840"/>
    </source>
</evidence>
<keyword evidence="6 12" id="KW-0067">ATP-binding</keyword>
<dbReference type="SUPFAM" id="SSF52540">
    <property type="entry name" value="P-loop containing nucleoside triphosphate hydrolases"/>
    <property type="match status" value="1"/>
</dbReference>
<dbReference type="KEGG" id="mbet:N8K70_13820"/>
<dbReference type="SMART" id="SM00382">
    <property type="entry name" value="AAA"/>
    <property type="match status" value="1"/>
</dbReference>
<keyword evidence="7" id="KW-0408">Iron</keyword>
<dbReference type="PANTHER" id="PTHR42771">
    <property type="entry name" value="IRON(3+)-HYDROXAMATE IMPORT ATP-BINDING PROTEIN FHUC"/>
    <property type="match status" value="1"/>
</dbReference>
<keyword evidence="13" id="KW-1185">Reference proteome</keyword>
<evidence type="ECO:0000256" key="8">
    <source>
        <dbReference type="ARBA" id="ARBA00023065"/>
    </source>
</evidence>
<evidence type="ECO:0000313" key="13">
    <source>
        <dbReference type="Proteomes" id="UP001305498"/>
    </source>
</evidence>
<dbReference type="InterPro" id="IPR027417">
    <property type="entry name" value="P-loop_NTPase"/>
</dbReference>
<keyword evidence="9" id="KW-0472">Membrane</keyword>
<dbReference type="InterPro" id="IPR003439">
    <property type="entry name" value="ABC_transporter-like_ATP-bd"/>
</dbReference>
<dbReference type="AlphaFoldDB" id="A0AA97I8R0"/>
<dbReference type="InterPro" id="IPR051535">
    <property type="entry name" value="Siderophore_ABC-ATPase"/>
</dbReference>
<proteinExistence type="predicted"/>
<dbReference type="InterPro" id="IPR003593">
    <property type="entry name" value="AAA+_ATPase"/>
</dbReference>
<dbReference type="PANTHER" id="PTHR42771:SF12">
    <property type="entry name" value="FE(3+) DICITRATE TRANSPORT ATP-BINDING PROTEIN FECE-RELATED"/>
    <property type="match status" value="1"/>
</dbReference>
<reference evidence="12 13" key="1">
    <citation type="submission" date="2023-02" db="EMBL/GenBank/DDBJ databases">
        <title>Microbacterium betulae sp. nov., isolated from birch wood.</title>
        <authorList>
            <person name="Pasciak M."/>
            <person name="Pawlik K.J."/>
            <person name="Martynowski D."/>
            <person name="Laczmanski L."/>
            <person name="Ciekot J."/>
            <person name="Szponar B."/>
            <person name="Wojcik-Fatla A."/>
            <person name="Mackiewicz B."/>
            <person name="Farian E."/>
            <person name="Cholewa G."/>
            <person name="Cholewa A."/>
            <person name="Dutkiewicz J."/>
        </authorList>
    </citation>
    <scope>NUCLEOTIDE SEQUENCE [LARGE SCALE GENOMIC DNA]</scope>
    <source>
        <strain evidence="12 13">AB</strain>
    </source>
</reference>
<evidence type="ECO:0000256" key="4">
    <source>
        <dbReference type="ARBA" id="ARBA00022496"/>
    </source>
</evidence>
<dbReference type="InterPro" id="IPR017871">
    <property type="entry name" value="ABC_transporter-like_CS"/>
</dbReference>
<dbReference type="PROSITE" id="PS00211">
    <property type="entry name" value="ABC_TRANSPORTER_1"/>
    <property type="match status" value="1"/>
</dbReference>
<dbReference type="Pfam" id="PF00005">
    <property type="entry name" value="ABC_tran"/>
    <property type="match status" value="1"/>
</dbReference>
<dbReference type="GO" id="GO:0005886">
    <property type="term" value="C:plasma membrane"/>
    <property type="evidence" value="ECO:0007669"/>
    <property type="project" value="UniProtKB-SubCell"/>
</dbReference>
<accession>A0AA97I8R0</accession>
<dbReference type="PROSITE" id="PS50893">
    <property type="entry name" value="ABC_TRANSPORTER_2"/>
    <property type="match status" value="1"/>
</dbReference>
<dbReference type="CDD" id="cd03214">
    <property type="entry name" value="ABC_Iron-Siderophores_B12_Hemin"/>
    <property type="match status" value="1"/>
</dbReference>
<feature type="compositionally biased region" description="Low complexity" evidence="10">
    <location>
        <begin position="258"/>
        <end position="269"/>
    </location>
</feature>
<evidence type="ECO:0000256" key="7">
    <source>
        <dbReference type="ARBA" id="ARBA00023004"/>
    </source>
</evidence>
<keyword evidence="2" id="KW-0813">Transport</keyword>
<sequence>MHPAGLRLEDATLGYDGRTVSSGLSFTVPEGEFTAVIGPNGCGKSTMLKALGRILRPHSGRATLDGADIRSLRARQVARRIASLPQNPAAPDALRVRDLVARGRNPYHSLLRQWLPGDAEVVEEAMTATGVAEHADRLLSELSGGQRQRVWIAMVLAQQTDYVLLDEPTTFLDLAHQIELLHLCQDMHAAGRTVVAVLHDIDQAARYASHLVVMKDGAIVAQGAPHEILDETLVSEVFRVDAVVERDSQSGAPTISVRPRPGSGRRAPA</sequence>
<keyword evidence="4" id="KW-0410">Iron transport</keyword>
<dbReference type="GO" id="GO:0016887">
    <property type="term" value="F:ATP hydrolysis activity"/>
    <property type="evidence" value="ECO:0007669"/>
    <property type="project" value="InterPro"/>
</dbReference>
<name>A0AA97I8R0_9MICO</name>
<evidence type="ECO:0000256" key="5">
    <source>
        <dbReference type="ARBA" id="ARBA00022741"/>
    </source>
</evidence>
<evidence type="ECO:0000256" key="10">
    <source>
        <dbReference type="SAM" id="MobiDB-lite"/>
    </source>
</evidence>
<keyword evidence="8" id="KW-0406">Ion transport</keyword>
<feature type="domain" description="ABC transporter" evidence="11">
    <location>
        <begin position="6"/>
        <end position="241"/>
    </location>
</feature>
<feature type="region of interest" description="Disordered" evidence="10">
    <location>
        <begin position="249"/>
        <end position="269"/>
    </location>
</feature>
<comment type="subcellular location">
    <subcellularLocation>
        <location evidence="1">Cell membrane</location>
        <topology evidence="1">Peripheral membrane protein</topology>
    </subcellularLocation>
</comment>